<gene>
    <name evidence="1" type="ORF">LOK49_LG08G02122</name>
</gene>
<dbReference type="EMBL" id="CM045766">
    <property type="protein sequence ID" value="KAI8003916.1"/>
    <property type="molecule type" value="Genomic_DNA"/>
</dbReference>
<name>A0ACC0GT85_9ERIC</name>
<reference evidence="1 2" key="1">
    <citation type="journal article" date="2022" name="Plant J.">
        <title>Chromosome-level genome of Camellia lanceoleosa provides a valuable resource for understanding genome evolution and self-incompatibility.</title>
        <authorList>
            <person name="Gong W."/>
            <person name="Xiao S."/>
            <person name="Wang L."/>
            <person name="Liao Z."/>
            <person name="Chang Y."/>
            <person name="Mo W."/>
            <person name="Hu G."/>
            <person name="Li W."/>
            <person name="Zhao G."/>
            <person name="Zhu H."/>
            <person name="Hu X."/>
            <person name="Ji K."/>
            <person name="Xiang X."/>
            <person name="Song Q."/>
            <person name="Yuan D."/>
            <person name="Jin S."/>
            <person name="Zhang L."/>
        </authorList>
    </citation>
    <scope>NUCLEOTIDE SEQUENCE [LARGE SCALE GENOMIC DNA]</scope>
    <source>
        <strain evidence="1">SQ_2022a</strain>
    </source>
</reference>
<dbReference type="Proteomes" id="UP001060215">
    <property type="component" value="Chromosome 9"/>
</dbReference>
<organism evidence="1 2">
    <name type="scientific">Camellia lanceoleosa</name>
    <dbReference type="NCBI Taxonomy" id="1840588"/>
    <lineage>
        <taxon>Eukaryota</taxon>
        <taxon>Viridiplantae</taxon>
        <taxon>Streptophyta</taxon>
        <taxon>Embryophyta</taxon>
        <taxon>Tracheophyta</taxon>
        <taxon>Spermatophyta</taxon>
        <taxon>Magnoliopsida</taxon>
        <taxon>eudicotyledons</taxon>
        <taxon>Gunneridae</taxon>
        <taxon>Pentapetalae</taxon>
        <taxon>asterids</taxon>
        <taxon>Ericales</taxon>
        <taxon>Theaceae</taxon>
        <taxon>Camellia</taxon>
    </lineage>
</organism>
<accession>A0ACC0GT85</accession>
<keyword evidence="2" id="KW-1185">Reference proteome</keyword>
<keyword evidence="1" id="KW-0808">Transferase</keyword>
<comment type="caution">
    <text evidence="1">The sequence shown here is derived from an EMBL/GenBank/DDBJ whole genome shotgun (WGS) entry which is preliminary data.</text>
</comment>
<proteinExistence type="predicted"/>
<sequence>MRQKVCSCGGTLDKLRNMYSDEISELYLCITWCGLGFYDVDFGWGKPIWVIKPVEDKISTMYPNVIALMDSNSGDGIEAMMFLPETHMAKLLCDAEFLSFVSINPTISVPSAPN</sequence>
<evidence type="ECO:0000313" key="1">
    <source>
        <dbReference type="EMBL" id="KAI8003916.1"/>
    </source>
</evidence>
<evidence type="ECO:0000313" key="2">
    <source>
        <dbReference type="Proteomes" id="UP001060215"/>
    </source>
</evidence>
<keyword evidence="1" id="KW-0012">Acyltransferase</keyword>
<protein>
    <submittedName>
        <fullName evidence="1">BAHD acyltransferase</fullName>
    </submittedName>
</protein>